<dbReference type="PANTHER" id="PTHR30386:SF17">
    <property type="entry name" value="ALKALINE PROTEASE SECRETION PROTEIN APRE"/>
    <property type="match status" value="1"/>
</dbReference>
<evidence type="ECO:0000256" key="4">
    <source>
        <dbReference type="ARBA" id="ARBA00022475"/>
    </source>
</evidence>
<evidence type="ECO:0000256" key="6">
    <source>
        <dbReference type="ARBA" id="ARBA00022692"/>
    </source>
</evidence>
<comment type="subcellular location">
    <subcellularLocation>
        <location evidence="1 9">Cell inner membrane</location>
        <topology evidence="1 9">Single-pass membrane protein</topology>
    </subcellularLocation>
</comment>
<evidence type="ECO:0000256" key="1">
    <source>
        <dbReference type="ARBA" id="ARBA00004377"/>
    </source>
</evidence>
<evidence type="ECO:0000313" key="15">
    <source>
        <dbReference type="Proteomes" id="UP000600101"/>
    </source>
</evidence>
<proteinExistence type="inferred from homology"/>
<evidence type="ECO:0000256" key="2">
    <source>
        <dbReference type="ARBA" id="ARBA00009477"/>
    </source>
</evidence>
<evidence type="ECO:0000256" key="11">
    <source>
        <dbReference type="SAM" id="MobiDB-lite"/>
    </source>
</evidence>
<dbReference type="GO" id="GO:0005886">
    <property type="term" value="C:plasma membrane"/>
    <property type="evidence" value="ECO:0007669"/>
    <property type="project" value="UniProtKB-SubCell"/>
</dbReference>
<keyword evidence="8 9" id="KW-0472">Membrane</keyword>
<dbReference type="PANTHER" id="PTHR30386">
    <property type="entry name" value="MEMBRANE FUSION SUBUNIT OF EMRAB-TOLC MULTIDRUG EFFLUX PUMP"/>
    <property type="match status" value="1"/>
</dbReference>
<feature type="coiled-coil region" evidence="10">
    <location>
        <begin position="267"/>
        <end position="323"/>
    </location>
</feature>
<feature type="transmembrane region" description="Helical" evidence="9">
    <location>
        <begin position="58"/>
        <end position="79"/>
    </location>
</feature>
<dbReference type="Gene3D" id="2.40.30.170">
    <property type="match status" value="1"/>
</dbReference>
<dbReference type="Gene3D" id="2.40.50.100">
    <property type="match status" value="1"/>
</dbReference>
<feature type="domain" description="AprE-like beta-barrel" evidence="13">
    <location>
        <begin position="365"/>
        <end position="454"/>
    </location>
</feature>
<comment type="caution">
    <text evidence="14">The sequence shown here is derived from an EMBL/GenBank/DDBJ whole genome shotgun (WGS) entry which is preliminary data.</text>
</comment>
<feature type="compositionally biased region" description="Pro residues" evidence="11">
    <location>
        <begin position="8"/>
        <end position="21"/>
    </location>
</feature>
<dbReference type="InterPro" id="IPR058982">
    <property type="entry name" value="Beta-barrel_AprE"/>
</dbReference>
<dbReference type="InterPro" id="IPR010129">
    <property type="entry name" value="T1SS_HlyD"/>
</dbReference>
<reference evidence="14" key="1">
    <citation type="submission" date="2020-08" db="EMBL/GenBank/DDBJ databases">
        <authorList>
            <person name="Hu Y."/>
            <person name="Nguyen S.V."/>
            <person name="Li F."/>
            <person name="Fanning S."/>
        </authorList>
    </citation>
    <scope>NUCLEOTIDE SEQUENCE</scope>
    <source>
        <strain evidence="14">SYSU D8009</strain>
    </source>
</reference>
<dbReference type="GO" id="GO:0015031">
    <property type="term" value="P:protein transport"/>
    <property type="evidence" value="ECO:0007669"/>
    <property type="project" value="InterPro"/>
</dbReference>
<accession>A0A9X0QYX3</accession>
<organism evidence="14 15">
    <name type="scientific">Siccirubricoccus deserti</name>
    <dbReference type="NCBI Taxonomy" id="2013562"/>
    <lineage>
        <taxon>Bacteria</taxon>
        <taxon>Pseudomonadati</taxon>
        <taxon>Pseudomonadota</taxon>
        <taxon>Alphaproteobacteria</taxon>
        <taxon>Acetobacterales</taxon>
        <taxon>Roseomonadaceae</taxon>
        <taxon>Siccirubricoccus</taxon>
    </lineage>
</organism>
<feature type="region of interest" description="Disordered" evidence="11">
    <location>
        <begin position="1"/>
        <end position="23"/>
    </location>
</feature>
<keyword evidence="10" id="KW-0175">Coiled coil</keyword>
<feature type="domain" description="AprE-like long alpha-helical hairpin" evidence="12">
    <location>
        <begin position="135"/>
        <end position="323"/>
    </location>
</feature>
<evidence type="ECO:0000256" key="9">
    <source>
        <dbReference type="RuleBase" id="RU365093"/>
    </source>
</evidence>
<evidence type="ECO:0000256" key="8">
    <source>
        <dbReference type="ARBA" id="ARBA00023136"/>
    </source>
</evidence>
<dbReference type="Pfam" id="PF25994">
    <property type="entry name" value="HH_AprE"/>
    <property type="match status" value="1"/>
</dbReference>
<evidence type="ECO:0000256" key="3">
    <source>
        <dbReference type="ARBA" id="ARBA00022448"/>
    </source>
</evidence>
<dbReference type="Pfam" id="PF26002">
    <property type="entry name" value="Beta-barrel_AprE"/>
    <property type="match status" value="1"/>
</dbReference>
<evidence type="ECO:0000313" key="14">
    <source>
        <dbReference type="EMBL" id="MBC4015622.1"/>
    </source>
</evidence>
<keyword evidence="7 9" id="KW-1133">Transmembrane helix</keyword>
<keyword evidence="3 9" id="KW-0813">Transport</keyword>
<keyword evidence="4 9" id="KW-1003">Cell membrane</keyword>
<dbReference type="AlphaFoldDB" id="A0A9X0QYX3"/>
<evidence type="ECO:0000256" key="10">
    <source>
        <dbReference type="SAM" id="Coils"/>
    </source>
</evidence>
<dbReference type="InterPro" id="IPR050739">
    <property type="entry name" value="MFP"/>
</dbReference>
<keyword evidence="6 9" id="KW-0812">Transmembrane</keyword>
<sequence length="477" mass="52544">MSLTTDAPAPPAKGPAQPPAVVPTQRALALPRREPGSTLPPFPSHPLLDARAPRTRGVMIFGLVIFLIFIVGFGAWAGLAPLAEASVAPGVIKVEGTRRTVQHLEGGIVREILVRDGSKVEAGQVLVRLDQIQSDSTLETQRAAVWSLQAQMARLVAEQEGAREIAFPPELLANTEPRAVGAVVGQRALFEARQISLTSQLQVLDTRVQQQEGVIASARGQQEAARRQLALIRQEEAMRRDLVRQGLARLPDLLAVQRSLAGLEGTLEDLSGQIARASASIAESNQQKRQLLDQRLQDVNTEMGDARNKLAEAEEKMRAATDVATRRDVVAPESGTVVNLKVFTIGAVLRPGDPILELVPDHDRLVAEVNVQPMDIDVVYPGLQSEIRLPAFKQRLVPYLHGHVTWVAADVTTNEQTRQQYYRAYVLIDRDQLARLPNVFLTPGMPVEAHIQIGQRTFFRYITQPIRDSFNRAFREQ</sequence>
<evidence type="ECO:0000256" key="7">
    <source>
        <dbReference type="ARBA" id="ARBA00022989"/>
    </source>
</evidence>
<dbReference type="Proteomes" id="UP000600101">
    <property type="component" value="Unassembled WGS sequence"/>
</dbReference>
<keyword evidence="5 9" id="KW-0997">Cell inner membrane</keyword>
<evidence type="ECO:0000256" key="5">
    <source>
        <dbReference type="ARBA" id="ARBA00022519"/>
    </source>
</evidence>
<name>A0A9X0QYX3_9PROT</name>
<keyword evidence="15" id="KW-1185">Reference proteome</keyword>
<evidence type="ECO:0000259" key="13">
    <source>
        <dbReference type="Pfam" id="PF26002"/>
    </source>
</evidence>
<dbReference type="PRINTS" id="PR01490">
    <property type="entry name" value="RTXTOXIND"/>
</dbReference>
<dbReference type="NCBIfam" id="TIGR01843">
    <property type="entry name" value="type_I_hlyD"/>
    <property type="match status" value="1"/>
</dbReference>
<comment type="similarity">
    <text evidence="2 9">Belongs to the membrane fusion protein (MFP) (TC 8.A.1) family.</text>
</comment>
<gene>
    <name evidence="14" type="ORF">H7965_09800</name>
</gene>
<evidence type="ECO:0000259" key="12">
    <source>
        <dbReference type="Pfam" id="PF25994"/>
    </source>
</evidence>
<dbReference type="RefSeq" id="WP_186770386.1">
    <property type="nucleotide sequence ID" value="NZ_JACOMF010000008.1"/>
</dbReference>
<dbReference type="EMBL" id="JACOMF010000008">
    <property type="protein sequence ID" value="MBC4015622.1"/>
    <property type="molecule type" value="Genomic_DNA"/>
</dbReference>
<dbReference type="InterPro" id="IPR058781">
    <property type="entry name" value="HH_AprE-like"/>
</dbReference>
<protein>
    <recommendedName>
        <fullName evidence="9">Membrane fusion protein (MFP) family protein</fullName>
    </recommendedName>
</protein>